<proteinExistence type="predicted"/>
<evidence type="ECO:0000256" key="1">
    <source>
        <dbReference type="ARBA" id="ARBA00022741"/>
    </source>
</evidence>
<dbReference type="GO" id="GO:0005524">
    <property type="term" value="F:ATP binding"/>
    <property type="evidence" value="ECO:0007669"/>
    <property type="project" value="UniProtKB-KW"/>
</dbReference>
<dbReference type="EMBL" id="LK996017">
    <property type="protein sequence ID" value="CDX01400.1"/>
    <property type="molecule type" value="Genomic_DNA"/>
</dbReference>
<dbReference type="Pfam" id="PF25601">
    <property type="entry name" value="AAA_lid_14"/>
    <property type="match status" value="1"/>
</dbReference>
<dbReference type="InterPro" id="IPR002078">
    <property type="entry name" value="Sigma_54_int"/>
</dbReference>
<accession>A0A098AZ53</accession>
<evidence type="ECO:0000259" key="6">
    <source>
        <dbReference type="PROSITE" id="PS50045"/>
    </source>
</evidence>
<gene>
    <name evidence="8" type="ORF">DPCES_1513</name>
</gene>
<dbReference type="PROSITE" id="PS50045">
    <property type="entry name" value="SIGMA54_INTERACT_4"/>
    <property type="match status" value="1"/>
</dbReference>
<dbReference type="PROSITE" id="PS00676">
    <property type="entry name" value="SIGMA54_INTERACT_2"/>
    <property type="match status" value="1"/>
</dbReference>
<dbReference type="InterPro" id="IPR002197">
    <property type="entry name" value="HTH_Fis"/>
</dbReference>
<dbReference type="SUPFAM" id="SSF52540">
    <property type="entry name" value="P-loop containing nucleoside triphosphate hydrolases"/>
    <property type="match status" value="1"/>
</dbReference>
<keyword evidence="2" id="KW-0067">ATP-binding</keyword>
<dbReference type="SMART" id="SM00382">
    <property type="entry name" value="AAA"/>
    <property type="match status" value="1"/>
</dbReference>
<dbReference type="InterPro" id="IPR035965">
    <property type="entry name" value="PAS-like_dom_sf"/>
</dbReference>
<dbReference type="InterPro" id="IPR058031">
    <property type="entry name" value="AAA_lid_NorR"/>
</dbReference>
<dbReference type="RefSeq" id="WP_208925496.1">
    <property type="nucleotide sequence ID" value="NZ_LK996017.1"/>
</dbReference>
<organism evidence="8">
    <name type="scientific">Desulfitobacterium hafniense</name>
    <name type="common">Desulfitobacterium frappieri</name>
    <dbReference type="NCBI Taxonomy" id="49338"/>
    <lineage>
        <taxon>Bacteria</taxon>
        <taxon>Bacillati</taxon>
        <taxon>Bacillota</taxon>
        <taxon>Clostridia</taxon>
        <taxon>Eubacteriales</taxon>
        <taxon>Desulfitobacteriaceae</taxon>
        <taxon>Desulfitobacterium</taxon>
    </lineage>
</organism>
<evidence type="ECO:0000256" key="5">
    <source>
        <dbReference type="ARBA" id="ARBA00023163"/>
    </source>
</evidence>
<keyword evidence="5" id="KW-0804">Transcription</keyword>
<dbReference type="InterPro" id="IPR009057">
    <property type="entry name" value="Homeodomain-like_sf"/>
</dbReference>
<dbReference type="InterPro" id="IPR003593">
    <property type="entry name" value="AAA+_ATPase"/>
</dbReference>
<dbReference type="Pfam" id="PF02954">
    <property type="entry name" value="HTH_8"/>
    <property type="match status" value="1"/>
</dbReference>
<dbReference type="SMART" id="SM00091">
    <property type="entry name" value="PAS"/>
    <property type="match status" value="1"/>
</dbReference>
<evidence type="ECO:0000256" key="2">
    <source>
        <dbReference type="ARBA" id="ARBA00022840"/>
    </source>
</evidence>
<dbReference type="SUPFAM" id="SSF55785">
    <property type="entry name" value="PYP-like sensor domain (PAS domain)"/>
    <property type="match status" value="1"/>
</dbReference>
<dbReference type="InterPro" id="IPR025662">
    <property type="entry name" value="Sigma_54_int_dom_ATP-bd_1"/>
</dbReference>
<dbReference type="Pfam" id="PF00158">
    <property type="entry name" value="Sigma54_activat"/>
    <property type="match status" value="1"/>
</dbReference>
<dbReference type="InterPro" id="IPR000014">
    <property type="entry name" value="PAS"/>
</dbReference>
<dbReference type="PRINTS" id="PR01590">
    <property type="entry name" value="HTHFIS"/>
</dbReference>
<evidence type="ECO:0000256" key="3">
    <source>
        <dbReference type="ARBA" id="ARBA00023015"/>
    </source>
</evidence>
<dbReference type="PROSITE" id="PS50112">
    <property type="entry name" value="PAS"/>
    <property type="match status" value="1"/>
</dbReference>
<dbReference type="Gene3D" id="3.30.450.20">
    <property type="entry name" value="PAS domain"/>
    <property type="match status" value="1"/>
</dbReference>
<dbReference type="PROSITE" id="PS00688">
    <property type="entry name" value="SIGMA54_INTERACT_3"/>
    <property type="match status" value="1"/>
</dbReference>
<dbReference type="InterPro" id="IPR029016">
    <property type="entry name" value="GAF-like_dom_sf"/>
</dbReference>
<dbReference type="Gene3D" id="1.10.8.60">
    <property type="match status" value="1"/>
</dbReference>
<keyword evidence="3" id="KW-0805">Transcription regulation</keyword>
<dbReference type="Gene3D" id="3.30.450.40">
    <property type="match status" value="1"/>
</dbReference>
<evidence type="ECO:0000313" key="8">
    <source>
        <dbReference type="EMBL" id="CDX01400.1"/>
    </source>
</evidence>
<dbReference type="PROSITE" id="PS00675">
    <property type="entry name" value="SIGMA54_INTERACT_1"/>
    <property type="match status" value="1"/>
</dbReference>
<dbReference type="AlphaFoldDB" id="A0A098AZ53"/>
<dbReference type="PANTHER" id="PTHR32071:SF57">
    <property type="entry name" value="C4-DICARBOXYLATE TRANSPORT TRANSCRIPTIONAL REGULATORY PROTEIN DCTD"/>
    <property type="match status" value="1"/>
</dbReference>
<dbReference type="PANTHER" id="PTHR32071">
    <property type="entry name" value="TRANSCRIPTIONAL REGULATORY PROTEIN"/>
    <property type="match status" value="1"/>
</dbReference>
<feature type="domain" description="Sigma-54 factor interaction" evidence="6">
    <location>
        <begin position="371"/>
        <end position="600"/>
    </location>
</feature>
<reference evidence="8" key="1">
    <citation type="submission" date="2014-07" db="EMBL/GenBank/DDBJ databases">
        <authorList>
            <person name="Hornung V.Bastian."/>
        </authorList>
    </citation>
    <scope>NUCLEOTIDE SEQUENCE</scope>
    <source>
        <strain evidence="8">PCE-S</strain>
    </source>
</reference>
<evidence type="ECO:0000259" key="7">
    <source>
        <dbReference type="PROSITE" id="PS50112"/>
    </source>
</evidence>
<keyword evidence="1" id="KW-0547">Nucleotide-binding</keyword>
<dbReference type="InterPro" id="IPR027417">
    <property type="entry name" value="P-loop_NTPase"/>
</dbReference>
<dbReference type="GO" id="GO:0006355">
    <property type="term" value="P:regulation of DNA-templated transcription"/>
    <property type="evidence" value="ECO:0007669"/>
    <property type="project" value="InterPro"/>
</dbReference>
<dbReference type="Gene3D" id="3.40.50.300">
    <property type="entry name" value="P-loop containing nucleotide triphosphate hydrolases"/>
    <property type="match status" value="1"/>
</dbReference>
<dbReference type="GO" id="GO:0043565">
    <property type="term" value="F:sequence-specific DNA binding"/>
    <property type="evidence" value="ECO:0007669"/>
    <property type="project" value="InterPro"/>
</dbReference>
<protein>
    <submittedName>
        <fullName evidence="8">Signal-transduction and transcriptional-control protein</fullName>
    </submittedName>
</protein>
<keyword evidence="4" id="KW-0238">DNA-binding</keyword>
<dbReference type="CDD" id="cd00130">
    <property type="entry name" value="PAS"/>
    <property type="match status" value="1"/>
</dbReference>
<dbReference type="InterPro" id="IPR025944">
    <property type="entry name" value="Sigma_54_int_dom_CS"/>
</dbReference>
<dbReference type="FunFam" id="3.40.50.300:FF:000006">
    <property type="entry name" value="DNA-binding transcriptional regulator NtrC"/>
    <property type="match status" value="1"/>
</dbReference>
<dbReference type="InterPro" id="IPR025943">
    <property type="entry name" value="Sigma_54_int_dom_ATP-bd_2"/>
</dbReference>
<dbReference type="SUPFAM" id="SSF46689">
    <property type="entry name" value="Homeodomain-like"/>
    <property type="match status" value="1"/>
</dbReference>
<dbReference type="PATRIC" id="fig|49338.4.peg.1630"/>
<name>A0A098AZ53_DESHA</name>
<dbReference type="Gene3D" id="1.10.10.60">
    <property type="entry name" value="Homeodomain-like"/>
    <property type="match status" value="1"/>
</dbReference>
<evidence type="ECO:0000256" key="4">
    <source>
        <dbReference type="ARBA" id="ARBA00023125"/>
    </source>
</evidence>
<sequence>MPDTKENLHDAHNLILTNTGWEQLLECKKFFLKNKTLDPKEYACIRLEVAESWLRSHDLGVNPYKSSLAERLNCNEIARILAENKDLIEITKAVFVDLKIKDIMTSNYALYLFDKNGVLLSHEGEKIKLISADYPESSIVGQVWSEATVGTCAHVLSMHLKKPVYIVGPEHYCTVFQNSCTSAAPLTNEDNEIIGYLVVSYHIDFPLSHDSYYLSTYPLGLITAMAVAVENKLRFTKSYQLLKSAHHMQEVILSVIEEGIIITDNRGKIITINKEVVNIFNTAEEEIIGKTIDRFLGPQIGEAVRNNETIDIEEARCSNNQDKSYLVLIRPLDKHGNYPNGAVLRVNPMEMINALVTNRTGAFATYTFAKIIGKSKAIKETISLGKRFSLSNENILLTGESGTGKELFAQAIHNAHRPQGPFIAVNCAAMPRELIESELFGYEGGSFTGAERRGRAGKIELAHGGTLFLDEIGDMPLEVQAILLRVLEDKKVMRIGGHTYKKVDFRLVAATNKDLERMSHENLFRSDLFFRLSILSIQLPPLRKRDNDVEVLANYFIGKYCAKIKRKAPLISEEALEVLKSYGWPGNVRQLENSVIYAVNLAQGDLIQCRHLPESLYAASSSPAENYRDPPGMTGSYTLENIYKIDVMEKILIENALYKTRNNITKASELLGMAKSTLYRKAKELNIDMGTFKNSD</sequence>
<dbReference type="CDD" id="cd00009">
    <property type="entry name" value="AAA"/>
    <property type="match status" value="1"/>
</dbReference>
<feature type="domain" description="PAS" evidence="7">
    <location>
        <begin position="252"/>
        <end position="299"/>
    </location>
</feature>